<comment type="subunit">
    <text evidence="1">Binds to the N-terminal domain of the chaperone ClpA.</text>
</comment>
<dbReference type="GO" id="GO:0006508">
    <property type="term" value="P:proteolysis"/>
    <property type="evidence" value="ECO:0007669"/>
    <property type="project" value="UniProtKB-UniRule"/>
</dbReference>
<evidence type="ECO:0000259" key="2">
    <source>
        <dbReference type="Pfam" id="PF02617"/>
    </source>
</evidence>
<dbReference type="AlphaFoldDB" id="A0A511FB86"/>
<name>A0A511FB86_9CELL</name>
<dbReference type="InterPro" id="IPR003769">
    <property type="entry name" value="ClpS_core"/>
</dbReference>
<dbReference type="HAMAP" id="MF_00302">
    <property type="entry name" value="ClpS"/>
    <property type="match status" value="1"/>
</dbReference>
<comment type="similarity">
    <text evidence="1">Belongs to the ClpS family.</text>
</comment>
<evidence type="ECO:0000313" key="4">
    <source>
        <dbReference type="Proteomes" id="UP000321723"/>
    </source>
</evidence>
<evidence type="ECO:0000256" key="1">
    <source>
        <dbReference type="HAMAP-Rule" id="MF_00302"/>
    </source>
</evidence>
<evidence type="ECO:0000313" key="3">
    <source>
        <dbReference type="EMBL" id="GEL46492.1"/>
    </source>
</evidence>
<protein>
    <recommendedName>
        <fullName evidence="1">ATP-dependent Clp protease adapter protein ClpS</fullName>
    </recommendedName>
</protein>
<keyword evidence="4" id="KW-1185">Reference proteome</keyword>
<dbReference type="Gene3D" id="3.30.1390.10">
    <property type="match status" value="1"/>
</dbReference>
<dbReference type="GO" id="GO:0030163">
    <property type="term" value="P:protein catabolic process"/>
    <property type="evidence" value="ECO:0007669"/>
    <property type="project" value="InterPro"/>
</dbReference>
<comment type="caution">
    <text evidence="3">The sequence shown here is derived from an EMBL/GenBank/DDBJ whole genome shotgun (WGS) entry which is preliminary data.</text>
</comment>
<dbReference type="Pfam" id="PF02617">
    <property type="entry name" value="ClpS"/>
    <property type="match status" value="1"/>
</dbReference>
<feature type="domain" description="Adaptor protein ClpS core" evidence="2">
    <location>
        <begin position="43"/>
        <end position="113"/>
    </location>
</feature>
<dbReference type="NCBIfam" id="NF000668">
    <property type="entry name" value="PRK00033.1-1"/>
    <property type="match status" value="1"/>
</dbReference>
<dbReference type="Proteomes" id="UP000321723">
    <property type="component" value="Unassembled WGS sequence"/>
</dbReference>
<reference evidence="3 4" key="1">
    <citation type="submission" date="2019-07" db="EMBL/GenBank/DDBJ databases">
        <title>Whole genome shotgun sequence of Cellulomonas hominis NBRC 16055.</title>
        <authorList>
            <person name="Hosoyama A."/>
            <person name="Uohara A."/>
            <person name="Ohji S."/>
            <person name="Ichikawa N."/>
        </authorList>
    </citation>
    <scope>NUCLEOTIDE SEQUENCE [LARGE SCALE GENOMIC DNA]</scope>
    <source>
        <strain evidence="3 4">NBRC 16055</strain>
    </source>
</reference>
<sequence>MLDDVMTTRYAGGRPCAAPGGTYSGRVSIAPEQIAHAESALGDPWVTIVWNDPVNLMSYVTYVFRSYFGYSQTKAERLMLEVHEQGRSVVSSGNREQMEVHVQAMHGFGLWATLQRSGASA</sequence>
<comment type="function">
    <text evidence="1">Involved in the modulation of the specificity of the ClpAP-mediated ATP-dependent protein degradation.</text>
</comment>
<dbReference type="InterPro" id="IPR022935">
    <property type="entry name" value="ClpS"/>
</dbReference>
<organism evidence="3 4">
    <name type="scientific">Cellulomonas hominis</name>
    <dbReference type="NCBI Taxonomy" id="156981"/>
    <lineage>
        <taxon>Bacteria</taxon>
        <taxon>Bacillati</taxon>
        <taxon>Actinomycetota</taxon>
        <taxon>Actinomycetes</taxon>
        <taxon>Micrococcales</taxon>
        <taxon>Cellulomonadaceae</taxon>
        <taxon>Cellulomonas</taxon>
    </lineage>
</organism>
<dbReference type="InterPro" id="IPR014719">
    <property type="entry name" value="Ribosomal_bL12_C/ClpS-like"/>
</dbReference>
<proteinExistence type="inferred from homology"/>
<dbReference type="EMBL" id="BJVQ01000017">
    <property type="protein sequence ID" value="GEL46492.1"/>
    <property type="molecule type" value="Genomic_DNA"/>
</dbReference>
<accession>A0A511FB86</accession>
<dbReference type="SUPFAM" id="SSF54736">
    <property type="entry name" value="ClpS-like"/>
    <property type="match status" value="1"/>
</dbReference>
<gene>
    <name evidence="1" type="primary">clpS</name>
    <name evidence="3" type="ORF">CHO01_16080</name>
</gene>